<feature type="region of interest" description="Disordered" evidence="1">
    <location>
        <begin position="442"/>
        <end position="466"/>
    </location>
</feature>
<feature type="compositionally biased region" description="Low complexity" evidence="1">
    <location>
        <begin position="554"/>
        <end position="567"/>
    </location>
</feature>
<feature type="compositionally biased region" description="Low complexity" evidence="1">
    <location>
        <begin position="596"/>
        <end position="608"/>
    </location>
</feature>
<name>A0ABD0M9K6_9CAEN</name>
<feature type="compositionally biased region" description="Polar residues" evidence="1">
    <location>
        <begin position="148"/>
        <end position="169"/>
    </location>
</feature>
<accession>A0ABD0M9K6</accession>
<feature type="region of interest" description="Disordered" evidence="1">
    <location>
        <begin position="104"/>
        <end position="169"/>
    </location>
</feature>
<dbReference type="Proteomes" id="UP001519460">
    <property type="component" value="Unassembled WGS sequence"/>
</dbReference>
<feature type="region of interest" description="Disordered" evidence="1">
    <location>
        <begin position="1"/>
        <end position="53"/>
    </location>
</feature>
<proteinExistence type="predicted"/>
<feature type="compositionally biased region" description="Low complexity" evidence="1">
    <location>
        <begin position="575"/>
        <end position="587"/>
    </location>
</feature>
<feature type="compositionally biased region" description="Polar residues" evidence="1">
    <location>
        <begin position="442"/>
        <end position="454"/>
    </location>
</feature>
<feature type="region of interest" description="Disordered" evidence="1">
    <location>
        <begin position="352"/>
        <end position="416"/>
    </location>
</feature>
<feature type="compositionally biased region" description="Basic residues" evidence="1">
    <location>
        <begin position="1"/>
        <end position="15"/>
    </location>
</feature>
<gene>
    <name evidence="2" type="ORF">BaRGS_00000868</name>
</gene>
<comment type="caution">
    <text evidence="2">The sequence shown here is derived from an EMBL/GenBank/DDBJ whole genome shotgun (WGS) entry which is preliminary data.</text>
</comment>
<keyword evidence="3" id="KW-1185">Reference proteome</keyword>
<evidence type="ECO:0000313" key="2">
    <source>
        <dbReference type="EMBL" id="KAK7507903.1"/>
    </source>
</evidence>
<evidence type="ECO:0000313" key="3">
    <source>
        <dbReference type="Proteomes" id="UP001519460"/>
    </source>
</evidence>
<feature type="compositionally biased region" description="Low complexity" evidence="1">
    <location>
        <begin position="489"/>
        <end position="503"/>
    </location>
</feature>
<protein>
    <submittedName>
        <fullName evidence="2">Uncharacterized protein</fullName>
    </submittedName>
</protein>
<feature type="region of interest" description="Disordered" evidence="1">
    <location>
        <begin position="478"/>
        <end position="657"/>
    </location>
</feature>
<feature type="compositionally biased region" description="Low complexity" evidence="1">
    <location>
        <begin position="618"/>
        <end position="645"/>
    </location>
</feature>
<feature type="compositionally biased region" description="Low complexity" evidence="1">
    <location>
        <begin position="511"/>
        <end position="540"/>
    </location>
</feature>
<organism evidence="2 3">
    <name type="scientific">Batillaria attramentaria</name>
    <dbReference type="NCBI Taxonomy" id="370345"/>
    <lineage>
        <taxon>Eukaryota</taxon>
        <taxon>Metazoa</taxon>
        <taxon>Spiralia</taxon>
        <taxon>Lophotrochozoa</taxon>
        <taxon>Mollusca</taxon>
        <taxon>Gastropoda</taxon>
        <taxon>Caenogastropoda</taxon>
        <taxon>Sorbeoconcha</taxon>
        <taxon>Cerithioidea</taxon>
        <taxon>Batillariidae</taxon>
        <taxon>Batillaria</taxon>
    </lineage>
</organism>
<dbReference type="AlphaFoldDB" id="A0ABD0M9K6"/>
<feature type="non-terminal residue" evidence="2">
    <location>
        <position position="728"/>
    </location>
</feature>
<feature type="compositionally biased region" description="Basic and acidic residues" evidence="1">
    <location>
        <begin position="455"/>
        <end position="465"/>
    </location>
</feature>
<evidence type="ECO:0000256" key="1">
    <source>
        <dbReference type="SAM" id="MobiDB-lite"/>
    </source>
</evidence>
<reference evidence="2 3" key="1">
    <citation type="journal article" date="2023" name="Sci. Data">
        <title>Genome assembly of the Korean intertidal mud-creeper Batillaria attramentaria.</title>
        <authorList>
            <person name="Patra A.K."/>
            <person name="Ho P.T."/>
            <person name="Jun S."/>
            <person name="Lee S.J."/>
            <person name="Kim Y."/>
            <person name="Won Y.J."/>
        </authorList>
    </citation>
    <scope>NUCLEOTIDE SEQUENCE [LARGE SCALE GENOMIC DNA]</scope>
    <source>
        <strain evidence="2">Wonlab-2016</strain>
    </source>
</reference>
<sequence length="728" mass="80965">MYNRGGHRGAIHRTPQRQPPPKDPSTVMFRSSVRHAGPPAPHNHHHRHMHAAAARGQATLNHVAAQPNQVHTTEAQQLPLGPFGVPILPDQSLAAQRSLGISRPSLPAVREETPERQLTQNGSHASGAARHPTAAGSAQQGGGFPLAGQQSAAVAPSQENRTSPSLNGVIQDPSVVTWSLAMSTAGGSFQNPDGSAIVRKEPAANVEVHAHRPSGGVQQEFYQHNAQMSHPQHDNEQQLALMTKQQYSANHSIFEQYLQNCWQNPAHNLQNPGQYQQHGVYWAYNMHVPQHSAQVQQELAQQFAQYSNPGPYLQDLQQYPPQLHGPHLQNSQQHQIPNGAAVYDGRARSTGTDWVAETPNSASVSGKVFNFPNASDSEPGTSLHAPGQTGCPPNQSGAAPEPLTLLTPPPTGDSVAIAASKDGRSVAEEGLSRVEGSLSKLNINASPFTPSSKSNAEKGCSDFGREQQQGNLPLLQQQGRQKNVKRPKQQQQNQPQVQQQGRRQQPKLEEQQPLEQPQVRQQGRRQQPNPEEQQWQNQPRVQQHGRRKQPKAEGQQQQNQPQVQQQGRHQHPNPEDQQQQNQPQVQQQERHRQPNPEEQQQQNQPHVQQQERHRQPNPEEQQQQNQPHVQQQGGHQQPKPQDQPGLHNAEDFSQTYDHDVDRLWQDFESNGKPSEDLTWEFLAQNGRAFINSTRFGSSGAGWEAPGAYLSDQLPEGWDIWEDEDLKQL</sequence>
<dbReference type="EMBL" id="JACVVK020000003">
    <property type="protein sequence ID" value="KAK7507903.1"/>
    <property type="molecule type" value="Genomic_DNA"/>
</dbReference>